<dbReference type="SUPFAM" id="SSF54928">
    <property type="entry name" value="RNA-binding domain, RBD"/>
    <property type="match status" value="1"/>
</dbReference>
<organism evidence="4 5">
    <name type="scientific">Kalanchoe fedtschenkoi</name>
    <name type="common">Lavender scallops</name>
    <name type="synonym">South American air plant</name>
    <dbReference type="NCBI Taxonomy" id="63787"/>
    <lineage>
        <taxon>Eukaryota</taxon>
        <taxon>Viridiplantae</taxon>
        <taxon>Streptophyta</taxon>
        <taxon>Embryophyta</taxon>
        <taxon>Tracheophyta</taxon>
        <taxon>Spermatophyta</taxon>
        <taxon>Magnoliopsida</taxon>
        <taxon>eudicotyledons</taxon>
        <taxon>Gunneridae</taxon>
        <taxon>Pentapetalae</taxon>
        <taxon>Saxifragales</taxon>
        <taxon>Crassulaceae</taxon>
        <taxon>Kalanchoe</taxon>
    </lineage>
</organism>
<evidence type="ECO:0000313" key="5">
    <source>
        <dbReference type="Proteomes" id="UP000594263"/>
    </source>
</evidence>
<name>A0A7N0UVV6_KALFE</name>
<evidence type="ECO:0000313" key="4">
    <source>
        <dbReference type="EnsemblPlants" id="Kaladp0085s0152.1.v1.1"/>
    </source>
</evidence>
<sequence length="245" mass="26834">MAQHRPFHMLNDTTYTKIFVGGLAWETQRDTMRRYFEQFGEILEAVVITDKNTGRSKGYGFVTFKDPDAAARACQNPSPVIDGRRANCNLAILGANKPYPHFPPPPYPAHGGVARFRPAPGLGTPPAYHGASSNYVPHIAGQYPVPYSAYGYPGYSQNAIYPPVTYYGGYGSQQYSPSFTAGAPGQPSAYPSFYPYYGHYGSHIGQAQQGYGRLYPPQMIQDPYLQQNYNSAGILALPSTLVPTG</sequence>
<dbReference type="Gene3D" id="3.30.70.330">
    <property type="match status" value="1"/>
</dbReference>
<evidence type="ECO:0000259" key="3">
    <source>
        <dbReference type="PROSITE" id="PS50102"/>
    </source>
</evidence>
<dbReference type="AlphaFoldDB" id="A0A7N0UVV6"/>
<keyword evidence="1 2" id="KW-0694">RNA-binding</keyword>
<dbReference type="GO" id="GO:0003723">
    <property type="term" value="F:RNA binding"/>
    <property type="evidence" value="ECO:0007669"/>
    <property type="project" value="UniProtKB-UniRule"/>
</dbReference>
<evidence type="ECO:0000256" key="2">
    <source>
        <dbReference type="PROSITE-ProRule" id="PRU00176"/>
    </source>
</evidence>
<reference evidence="4" key="1">
    <citation type="submission" date="2021-01" db="UniProtKB">
        <authorList>
            <consortium name="EnsemblPlants"/>
        </authorList>
    </citation>
    <scope>IDENTIFICATION</scope>
</reference>
<dbReference type="PANTHER" id="PTHR11176">
    <property type="entry name" value="BOULE-RELATED"/>
    <property type="match status" value="1"/>
</dbReference>
<dbReference type="InterPro" id="IPR035979">
    <property type="entry name" value="RBD_domain_sf"/>
</dbReference>
<dbReference type="Pfam" id="PF00076">
    <property type="entry name" value="RRM_1"/>
    <property type="match status" value="1"/>
</dbReference>
<dbReference type="Proteomes" id="UP000594263">
    <property type="component" value="Unplaced"/>
</dbReference>
<evidence type="ECO:0000256" key="1">
    <source>
        <dbReference type="ARBA" id="ARBA00022884"/>
    </source>
</evidence>
<protein>
    <recommendedName>
        <fullName evidence="3">RRM domain-containing protein</fullName>
    </recommendedName>
</protein>
<dbReference type="InterPro" id="IPR000504">
    <property type="entry name" value="RRM_dom"/>
</dbReference>
<dbReference type="EnsemblPlants" id="Kaladp0085s0152.1.v1.1">
    <property type="protein sequence ID" value="Kaladp0085s0152.1.v1.1"/>
    <property type="gene ID" value="Kaladp0085s0152.v1.1"/>
</dbReference>
<dbReference type="PANTHER" id="PTHR11176:SF22">
    <property type="entry name" value="RNA-BINDING PROTEIN 38-LIKE ISOFORM X1"/>
    <property type="match status" value="1"/>
</dbReference>
<dbReference type="CDD" id="cd12384">
    <property type="entry name" value="RRM_RBM24_RBM38_like"/>
    <property type="match status" value="1"/>
</dbReference>
<feature type="domain" description="RRM" evidence="3">
    <location>
        <begin position="16"/>
        <end position="93"/>
    </location>
</feature>
<dbReference type="SMART" id="SM00360">
    <property type="entry name" value="RRM"/>
    <property type="match status" value="1"/>
</dbReference>
<keyword evidence="5" id="KW-1185">Reference proteome</keyword>
<accession>A0A7N0UVV6</accession>
<dbReference type="PROSITE" id="PS50102">
    <property type="entry name" value="RRM"/>
    <property type="match status" value="1"/>
</dbReference>
<dbReference type="InterPro" id="IPR012677">
    <property type="entry name" value="Nucleotide-bd_a/b_plait_sf"/>
</dbReference>
<dbReference type="OMA" id="QHINSTG"/>
<proteinExistence type="predicted"/>
<dbReference type="Gramene" id="Kaladp0085s0152.1.v1.1">
    <property type="protein sequence ID" value="Kaladp0085s0152.1.v1.1"/>
    <property type="gene ID" value="Kaladp0085s0152.v1.1"/>
</dbReference>